<gene>
    <name evidence="7" type="ORF">ASJ30_15810</name>
</gene>
<evidence type="ECO:0000313" key="8">
    <source>
        <dbReference type="Proteomes" id="UP000182938"/>
    </source>
</evidence>
<dbReference type="GO" id="GO:0005886">
    <property type="term" value="C:plasma membrane"/>
    <property type="evidence" value="ECO:0007669"/>
    <property type="project" value="UniProtKB-SubCell"/>
</dbReference>
<reference evidence="7 8" key="1">
    <citation type="submission" date="2015-11" db="EMBL/GenBank/DDBJ databases">
        <authorList>
            <person name="Zhang Y."/>
            <person name="Guo Z."/>
        </authorList>
    </citation>
    <scope>NUCLEOTIDE SEQUENCE [LARGE SCALE GENOMIC DNA]</scope>
    <source>
        <strain evidence="7 8">YFY001</strain>
    </source>
</reference>
<evidence type="ECO:0000256" key="5">
    <source>
        <dbReference type="ARBA" id="ARBA00023251"/>
    </source>
</evidence>
<dbReference type="Proteomes" id="UP000182938">
    <property type="component" value="Chromosome"/>
</dbReference>
<dbReference type="Gene3D" id="3.40.50.300">
    <property type="entry name" value="P-loop containing nucleotide triphosphate hydrolases"/>
    <property type="match status" value="1"/>
</dbReference>
<proteinExistence type="predicted"/>
<keyword evidence="4" id="KW-0067">ATP-binding</keyword>
<evidence type="ECO:0000256" key="2">
    <source>
        <dbReference type="ARBA" id="ARBA00022448"/>
    </source>
</evidence>
<dbReference type="SUPFAM" id="SSF52540">
    <property type="entry name" value="P-loop containing nucleoside triphosphate hydrolases"/>
    <property type="match status" value="1"/>
</dbReference>
<dbReference type="EMBL" id="CP013290">
    <property type="protein sequence ID" value="APH02821.1"/>
    <property type="molecule type" value="Genomic_DNA"/>
</dbReference>
<evidence type="ECO:0000259" key="6">
    <source>
        <dbReference type="PROSITE" id="PS50893"/>
    </source>
</evidence>
<dbReference type="GO" id="GO:0016887">
    <property type="term" value="F:ATP hydrolysis activity"/>
    <property type="evidence" value="ECO:0007669"/>
    <property type="project" value="InterPro"/>
</dbReference>
<dbReference type="PANTHER" id="PTHR42711:SF19">
    <property type="entry name" value="DOXORUBICIN RESISTANCE ATP-BINDING PROTEIN DRRA"/>
    <property type="match status" value="1"/>
</dbReference>
<dbReference type="SMART" id="SM00382">
    <property type="entry name" value="AAA"/>
    <property type="match status" value="1"/>
</dbReference>
<dbReference type="AlphaFoldDB" id="A0A1L3MKG9"/>
<dbReference type="GO" id="GO:0005524">
    <property type="term" value="F:ATP binding"/>
    <property type="evidence" value="ECO:0007669"/>
    <property type="project" value="UniProtKB-KW"/>
</dbReference>
<dbReference type="InterPro" id="IPR050763">
    <property type="entry name" value="ABC_transporter_ATP-binding"/>
</dbReference>
<name>A0A1L3MKG9_9MICO</name>
<keyword evidence="5" id="KW-0046">Antibiotic resistance</keyword>
<dbReference type="RefSeq" id="WP_072625948.1">
    <property type="nucleotide sequence ID" value="NZ_CP013290.1"/>
</dbReference>
<dbReference type="KEGG" id="jte:ASJ30_15810"/>
<dbReference type="Pfam" id="PF00005">
    <property type="entry name" value="ABC_tran"/>
    <property type="match status" value="1"/>
</dbReference>
<keyword evidence="2" id="KW-0813">Transport</keyword>
<dbReference type="InterPro" id="IPR003593">
    <property type="entry name" value="AAA+_ATPase"/>
</dbReference>
<evidence type="ECO:0000256" key="3">
    <source>
        <dbReference type="ARBA" id="ARBA00022741"/>
    </source>
</evidence>
<dbReference type="GO" id="GO:0046677">
    <property type="term" value="P:response to antibiotic"/>
    <property type="evidence" value="ECO:0007669"/>
    <property type="project" value="UniProtKB-KW"/>
</dbReference>
<sequence length="330" mass="34592">MAVAIEAERLVKKFGQHVVLDELSFTVDEGTVLGVLGPNGAGKTTAVKAVTGLCALDSGSARILGHSVSKESNVVKQLTGFSGQYAAVDEDLTTMENLVLVGRLYGHTKSDAQRRAHELVEAFDMGSYARKRVAQHSGGMRRRVDLACALVGTPKVLVLDEPTTGLDPSSRVSLWQMIQGLVGDGMTLLLTTQYLEEADVLADQILVMSKGRQVAHGAPEDLKGRLGGEQVVVELASTEADTARAAKVVEGILAGTGAQIATQDGQLSFRVPDASRWLASCVSALTADGISIGGLSVKAPTLDDVFFALTGDSMEPTEPDAQLAFITGGS</sequence>
<organism evidence="7 8">
    <name type="scientific">Janibacter indicus</name>
    <dbReference type="NCBI Taxonomy" id="857417"/>
    <lineage>
        <taxon>Bacteria</taxon>
        <taxon>Bacillati</taxon>
        <taxon>Actinomycetota</taxon>
        <taxon>Actinomycetes</taxon>
        <taxon>Micrococcales</taxon>
        <taxon>Intrasporangiaceae</taxon>
        <taxon>Janibacter</taxon>
    </lineage>
</organism>
<evidence type="ECO:0000256" key="1">
    <source>
        <dbReference type="ARBA" id="ARBA00004202"/>
    </source>
</evidence>
<evidence type="ECO:0000256" key="4">
    <source>
        <dbReference type="ARBA" id="ARBA00022840"/>
    </source>
</evidence>
<keyword evidence="3" id="KW-0547">Nucleotide-binding</keyword>
<accession>A0A1L3MKG9</accession>
<dbReference type="PROSITE" id="PS50893">
    <property type="entry name" value="ABC_TRANSPORTER_2"/>
    <property type="match status" value="1"/>
</dbReference>
<comment type="subcellular location">
    <subcellularLocation>
        <location evidence="1">Cell membrane</location>
        <topology evidence="1">Peripheral membrane protein</topology>
    </subcellularLocation>
</comment>
<dbReference type="PANTHER" id="PTHR42711">
    <property type="entry name" value="ABC TRANSPORTER ATP-BINDING PROTEIN"/>
    <property type="match status" value="1"/>
</dbReference>
<dbReference type="InterPro" id="IPR027417">
    <property type="entry name" value="P-loop_NTPase"/>
</dbReference>
<evidence type="ECO:0000313" key="7">
    <source>
        <dbReference type="EMBL" id="APH02821.1"/>
    </source>
</evidence>
<keyword evidence="8" id="KW-1185">Reference proteome</keyword>
<dbReference type="InterPro" id="IPR003439">
    <property type="entry name" value="ABC_transporter-like_ATP-bd"/>
</dbReference>
<feature type="domain" description="ABC transporter" evidence="6">
    <location>
        <begin position="5"/>
        <end position="235"/>
    </location>
</feature>
<protein>
    <recommendedName>
        <fullName evidence="6">ABC transporter domain-containing protein</fullName>
    </recommendedName>
</protein>